<reference evidence="2" key="1">
    <citation type="journal article" date="2022" name="Front. Genet.">
        <title>Chromosome-Scale Assembly of the Dendrobium nobile Genome Provides Insights Into the Molecular Mechanism of the Biosynthesis of the Medicinal Active Ingredient of Dendrobium.</title>
        <authorList>
            <person name="Xu Q."/>
            <person name="Niu S.-C."/>
            <person name="Li K.-L."/>
            <person name="Zheng P.-J."/>
            <person name="Zhang X.-J."/>
            <person name="Jia Y."/>
            <person name="Liu Y."/>
            <person name="Niu Y.-X."/>
            <person name="Yu L.-H."/>
            <person name="Chen D.-F."/>
            <person name="Zhang G.-Q."/>
        </authorList>
    </citation>
    <scope>NUCLEOTIDE SEQUENCE</scope>
    <source>
        <tissue evidence="2">Leaf</tissue>
    </source>
</reference>
<dbReference type="CDD" id="cd06410">
    <property type="entry name" value="PB1_UP2"/>
    <property type="match status" value="1"/>
</dbReference>
<dbReference type="Gene3D" id="3.10.20.90">
    <property type="entry name" value="Phosphatidylinositol 3-kinase Catalytic Subunit, Chain A, domain 1"/>
    <property type="match status" value="1"/>
</dbReference>
<dbReference type="SUPFAM" id="SSF54277">
    <property type="entry name" value="CAD &amp; PB1 domains"/>
    <property type="match status" value="1"/>
</dbReference>
<comment type="caution">
    <text evidence="2">The sequence shown here is derived from an EMBL/GenBank/DDBJ whole genome shotgun (WGS) entry which is preliminary data.</text>
</comment>
<dbReference type="EMBL" id="JAGYWB010000009">
    <property type="protein sequence ID" value="KAI0510243.1"/>
    <property type="molecule type" value="Genomic_DNA"/>
</dbReference>
<protein>
    <recommendedName>
        <fullName evidence="1">PB1 domain-containing protein</fullName>
    </recommendedName>
</protein>
<dbReference type="OrthoDB" id="1938580at2759"/>
<dbReference type="Pfam" id="PF00564">
    <property type="entry name" value="PB1"/>
    <property type="match status" value="1"/>
</dbReference>
<evidence type="ECO:0000313" key="3">
    <source>
        <dbReference type="Proteomes" id="UP000829196"/>
    </source>
</evidence>
<gene>
    <name evidence="2" type="ORF">KFK09_010844</name>
</gene>
<dbReference type="Proteomes" id="UP000829196">
    <property type="component" value="Unassembled WGS sequence"/>
</dbReference>
<dbReference type="InterPro" id="IPR053198">
    <property type="entry name" value="Gynoecium_Dev_Regulator"/>
</dbReference>
<dbReference type="AlphaFoldDB" id="A0A8T3BCX9"/>
<accession>A0A8T3BCX9</accession>
<dbReference type="SMART" id="SM00666">
    <property type="entry name" value="PB1"/>
    <property type="match status" value="1"/>
</dbReference>
<evidence type="ECO:0000259" key="1">
    <source>
        <dbReference type="SMART" id="SM00666"/>
    </source>
</evidence>
<dbReference type="PANTHER" id="PTHR31066:SF85">
    <property type="entry name" value="OS02G0809100 PROTEIN"/>
    <property type="match status" value="1"/>
</dbReference>
<keyword evidence="3" id="KW-1185">Reference proteome</keyword>
<feature type="domain" description="PB1" evidence="1">
    <location>
        <begin position="55"/>
        <end position="148"/>
    </location>
</feature>
<sequence>MEGYPYTTYPESGDSSPQCREIDGDTAISWDETPQPAAVRVKLMCSYGGRIQPRPHDNQLSYFGGETKILAVDRSIRFPAIIAKLSSLYGANSPDEICFKYQLPGEDLDALISVTNDEDLDHMMIEYDRLHLSSGKPAARLRLFLFPANPSISSGKGEQKADRMWFLEPLLPSQLAPSMDHNTLQLPPPPPPALVPDFLSGIVPPPVVLKAKETTPDSLVVDTLTNDALSAGSDLAKEETPQNAGETVVSPSAEVQRHIQEIQRLQIAENQFHPPANVQRNGSDETLSTVYHGEFYAPRIPDKGLPPPAPAATLAPSTAAATQIPTAYWADQRGIAGGRFTSLAGGDQPVYLIPASHGLYPPTTGQAYYTATHPPPPAFSRVVPADVYRDVPTMYTVAPPTGRDAAPANSPASGYTTGQVAYDSMGRAVFYPGPVATYQAVANVALTTESKMTKPSQLS</sequence>
<dbReference type="InterPro" id="IPR000270">
    <property type="entry name" value="PB1_dom"/>
</dbReference>
<evidence type="ECO:0000313" key="2">
    <source>
        <dbReference type="EMBL" id="KAI0510243.1"/>
    </source>
</evidence>
<proteinExistence type="predicted"/>
<organism evidence="2 3">
    <name type="scientific">Dendrobium nobile</name>
    <name type="common">Orchid</name>
    <dbReference type="NCBI Taxonomy" id="94219"/>
    <lineage>
        <taxon>Eukaryota</taxon>
        <taxon>Viridiplantae</taxon>
        <taxon>Streptophyta</taxon>
        <taxon>Embryophyta</taxon>
        <taxon>Tracheophyta</taxon>
        <taxon>Spermatophyta</taxon>
        <taxon>Magnoliopsida</taxon>
        <taxon>Liliopsida</taxon>
        <taxon>Asparagales</taxon>
        <taxon>Orchidaceae</taxon>
        <taxon>Epidendroideae</taxon>
        <taxon>Malaxideae</taxon>
        <taxon>Dendrobiinae</taxon>
        <taxon>Dendrobium</taxon>
    </lineage>
</organism>
<name>A0A8T3BCX9_DENNO</name>
<dbReference type="PANTHER" id="PTHR31066">
    <property type="entry name" value="OS05G0427100 PROTEIN-RELATED"/>
    <property type="match status" value="1"/>
</dbReference>